<dbReference type="Gene3D" id="1.10.3660.10">
    <property type="entry name" value="6-phosphogluconate dehydrogenase C-terminal like domain"/>
    <property type="match status" value="1"/>
</dbReference>
<dbReference type="SUPFAM" id="SSF48179">
    <property type="entry name" value="6-phosphogluconate dehydrogenase C-terminal domain-like"/>
    <property type="match status" value="1"/>
</dbReference>
<dbReference type="Gene3D" id="3.40.50.720">
    <property type="entry name" value="NAD(P)-binding Rossmann-like Domain"/>
    <property type="match status" value="1"/>
</dbReference>
<dbReference type="InterPro" id="IPR036291">
    <property type="entry name" value="NAD(P)-bd_dom_sf"/>
</dbReference>
<evidence type="ECO:0000259" key="4">
    <source>
        <dbReference type="PROSITE" id="PS51176"/>
    </source>
</evidence>
<dbReference type="GO" id="GO:0006571">
    <property type="term" value="P:tyrosine biosynthetic process"/>
    <property type="evidence" value="ECO:0007669"/>
    <property type="project" value="InterPro"/>
</dbReference>
<dbReference type="InterPro" id="IPR008927">
    <property type="entry name" value="6-PGluconate_DH-like_C_sf"/>
</dbReference>
<comment type="pathway">
    <text evidence="3">Amino-acid biosynthesis.</text>
</comment>
<evidence type="ECO:0000313" key="6">
    <source>
        <dbReference type="Proteomes" id="UP000294581"/>
    </source>
</evidence>
<sequence length="293" mass="31825">MNNQFRRVLVIGAGLIGTSMALALRRASGNILIDAVEGQDGYRREAQRVGVFDSVWPDITAVQQDYELAVLAIPARAACSLADSVSEVAEWTMDVCSIKRPIVEVFSRIAAKGRRCVPTHPMAGKAKGGPGAAEADLFRGRPWLFLETHPAPLQLEQMVAELGAVPTYVHSADDHDRNLAYLSHGIHLTSLSAMQAATGVEIDVAARIAGPAFWDITRLAASPSGFWIDTLLDNRDFVLEYLGGLQVEIQRFVRALQAADEELLRDLLDQARGSREGVEGARARHKAATETSD</sequence>
<gene>
    <name evidence="5" type="ORF">C7445_102275</name>
</gene>
<proteinExistence type="inferred from homology"/>
<comment type="similarity">
    <text evidence="1">Belongs to the prephenate/arogenate dehydrogenase family.</text>
</comment>
<evidence type="ECO:0000313" key="5">
    <source>
        <dbReference type="EMBL" id="TDY50715.1"/>
    </source>
</evidence>
<dbReference type="EMBL" id="SORF01000002">
    <property type="protein sequence ID" value="TDY50715.1"/>
    <property type="molecule type" value="Genomic_DNA"/>
</dbReference>
<dbReference type="PANTHER" id="PTHR21363">
    <property type="entry name" value="PREPHENATE DEHYDROGENASE"/>
    <property type="match status" value="1"/>
</dbReference>
<evidence type="ECO:0000256" key="2">
    <source>
        <dbReference type="ARBA" id="ARBA00023002"/>
    </source>
</evidence>
<dbReference type="GO" id="GO:0070403">
    <property type="term" value="F:NAD+ binding"/>
    <property type="evidence" value="ECO:0007669"/>
    <property type="project" value="InterPro"/>
</dbReference>
<protein>
    <submittedName>
        <fullName evidence="5">Cyclohexadieny/prephenate dehydrogenase/prephenate dehydrogenase</fullName>
    </submittedName>
</protein>
<dbReference type="GO" id="GO:0004665">
    <property type="term" value="F:prephenate dehydrogenase (NADP+) activity"/>
    <property type="evidence" value="ECO:0007669"/>
    <property type="project" value="InterPro"/>
</dbReference>
<dbReference type="RefSeq" id="WP_243834911.1">
    <property type="nucleotide sequence ID" value="NZ_BSUS01000001.1"/>
</dbReference>
<organism evidence="5 6">
    <name type="scientific">Alicyclobacillus sacchari</name>
    <dbReference type="NCBI Taxonomy" id="392010"/>
    <lineage>
        <taxon>Bacteria</taxon>
        <taxon>Bacillati</taxon>
        <taxon>Bacillota</taxon>
        <taxon>Bacilli</taxon>
        <taxon>Bacillales</taxon>
        <taxon>Alicyclobacillaceae</taxon>
        <taxon>Alicyclobacillus</taxon>
    </lineage>
</organism>
<evidence type="ECO:0000256" key="3">
    <source>
        <dbReference type="ARBA" id="ARBA00029440"/>
    </source>
</evidence>
<dbReference type="InterPro" id="IPR046825">
    <property type="entry name" value="PDH_C"/>
</dbReference>
<dbReference type="PROSITE" id="PS51176">
    <property type="entry name" value="PDH_ADH"/>
    <property type="match status" value="1"/>
</dbReference>
<name>A0A4R8LV69_9BACL</name>
<dbReference type="Pfam" id="PF02153">
    <property type="entry name" value="PDH_N"/>
    <property type="match status" value="1"/>
</dbReference>
<dbReference type="AlphaFoldDB" id="A0A4R8LV69"/>
<dbReference type="GO" id="GO:0008977">
    <property type="term" value="F:prephenate dehydrogenase (NAD+) activity"/>
    <property type="evidence" value="ECO:0007669"/>
    <property type="project" value="InterPro"/>
</dbReference>
<dbReference type="InterPro" id="IPR050812">
    <property type="entry name" value="Preph/Arog_dehydrog"/>
</dbReference>
<dbReference type="SUPFAM" id="SSF51735">
    <property type="entry name" value="NAD(P)-binding Rossmann-fold domains"/>
    <property type="match status" value="1"/>
</dbReference>
<comment type="caution">
    <text evidence="5">The sequence shown here is derived from an EMBL/GenBank/DDBJ whole genome shotgun (WGS) entry which is preliminary data.</text>
</comment>
<dbReference type="InterPro" id="IPR003099">
    <property type="entry name" value="Prephen_DH"/>
</dbReference>
<reference evidence="5 6" key="1">
    <citation type="submission" date="2019-03" db="EMBL/GenBank/DDBJ databases">
        <title>Genomic Encyclopedia of Type Strains, Phase IV (KMG-IV): sequencing the most valuable type-strain genomes for metagenomic binning, comparative biology and taxonomic classification.</title>
        <authorList>
            <person name="Goeker M."/>
        </authorList>
    </citation>
    <scope>NUCLEOTIDE SEQUENCE [LARGE SCALE GENOMIC DNA]</scope>
    <source>
        <strain evidence="5 6">DSM 17974</strain>
    </source>
</reference>
<keyword evidence="2" id="KW-0560">Oxidoreductase</keyword>
<evidence type="ECO:0000256" key="1">
    <source>
        <dbReference type="ARBA" id="ARBA00007964"/>
    </source>
</evidence>
<dbReference type="PANTHER" id="PTHR21363:SF0">
    <property type="entry name" value="PREPHENATE DEHYDROGENASE [NADP(+)]"/>
    <property type="match status" value="1"/>
</dbReference>
<dbReference type="InterPro" id="IPR046826">
    <property type="entry name" value="PDH_N"/>
</dbReference>
<keyword evidence="6" id="KW-1185">Reference proteome</keyword>
<dbReference type="Pfam" id="PF20463">
    <property type="entry name" value="PDH_C"/>
    <property type="match status" value="1"/>
</dbReference>
<feature type="domain" description="Prephenate/arogenate dehydrogenase" evidence="4">
    <location>
        <begin position="6"/>
        <end position="286"/>
    </location>
</feature>
<dbReference type="Proteomes" id="UP000294581">
    <property type="component" value="Unassembled WGS sequence"/>
</dbReference>
<accession>A0A4R8LV69</accession>